<organism evidence="2 3">
    <name type="scientific">Bdellovibrio svalbardensis</name>
    <dbReference type="NCBI Taxonomy" id="2972972"/>
    <lineage>
        <taxon>Bacteria</taxon>
        <taxon>Pseudomonadati</taxon>
        <taxon>Bdellovibrionota</taxon>
        <taxon>Bdellovibrionia</taxon>
        <taxon>Bdellovibrionales</taxon>
        <taxon>Pseudobdellovibrionaceae</taxon>
        <taxon>Bdellovibrio</taxon>
    </lineage>
</organism>
<name>A0ABT6DL06_9BACT</name>
<evidence type="ECO:0000256" key="1">
    <source>
        <dbReference type="SAM" id="SignalP"/>
    </source>
</evidence>
<reference evidence="2" key="1">
    <citation type="submission" date="2022-08" db="EMBL/GenBank/DDBJ databases">
        <title>Novel Bdellovibrio Species Isolated from Svalbard: Designation Bdellovibrio svalbardensis.</title>
        <authorList>
            <person name="Mitchell R.J."/>
            <person name="Choi S.Y."/>
        </authorList>
    </citation>
    <scope>NUCLEOTIDE SEQUENCE</scope>
    <source>
        <strain evidence="2">PAP01</strain>
    </source>
</reference>
<sequence length="315" mass="35530">MKSSISAMLISAIIGGTLSTVAYAQDKTDSQLPDVIITDEQARNIAAIDGHELPNTSTFSSGASKNWKVQVLNEIYMNEGEYRDRSSNSKVTSYTEPKFSYKVTPNSYLEVAVPFDVNSIPDKTERADNVQQEVKNGKAFNGTRLSNLWFGATHTGGKIFASDDIVTWLRYYLPTSEVAQELKQDGMLRLDVQVPWTVGKWNFLYLLNPRLYLSHDETTNRQARLSFRQYGLVTYGFTNAFSMYTSYGHKLNSNSDNFLYNQQVIHAFESGASYVFNPNVNVTFYVTDEFVEGSETIQLFTPNKNNMTLATVLSF</sequence>
<dbReference type="EMBL" id="JANRMI010000002">
    <property type="protein sequence ID" value="MDG0816574.1"/>
    <property type="molecule type" value="Genomic_DNA"/>
</dbReference>
<protein>
    <submittedName>
        <fullName evidence="2">Uncharacterized protein</fullName>
    </submittedName>
</protein>
<dbReference type="RefSeq" id="WP_277578052.1">
    <property type="nucleotide sequence ID" value="NZ_JANRMI010000002.1"/>
</dbReference>
<evidence type="ECO:0000313" key="2">
    <source>
        <dbReference type="EMBL" id="MDG0816574.1"/>
    </source>
</evidence>
<accession>A0ABT6DL06</accession>
<gene>
    <name evidence="2" type="ORF">NWE73_09380</name>
</gene>
<feature type="chain" id="PRO_5047295274" evidence="1">
    <location>
        <begin position="25"/>
        <end position="315"/>
    </location>
</feature>
<feature type="signal peptide" evidence="1">
    <location>
        <begin position="1"/>
        <end position="24"/>
    </location>
</feature>
<evidence type="ECO:0000313" key="3">
    <source>
        <dbReference type="Proteomes" id="UP001152321"/>
    </source>
</evidence>
<keyword evidence="3" id="KW-1185">Reference proteome</keyword>
<dbReference type="Proteomes" id="UP001152321">
    <property type="component" value="Unassembled WGS sequence"/>
</dbReference>
<keyword evidence="1" id="KW-0732">Signal</keyword>
<comment type="caution">
    <text evidence="2">The sequence shown here is derived from an EMBL/GenBank/DDBJ whole genome shotgun (WGS) entry which is preliminary data.</text>
</comment>
<proteinExistence type="predicted"/>